<evidence type="ECO:0000313" key="2">
    <source>
        <dbReference type="EMBL" id="KAK1118895.1"/>
    </source>
</evidence>
<comment type="caution">
    <text evidence="2">The sequence shown here is derived from an EMBL/GenBank/DDBJ whole genome shotgun (WGS) entry which is preliminary data.</text>
</comment>
<feature type="compositionally biased region" description="Basic and acidic residues" evidence="1">
    <location>
        <begin position="15"/>
        <end position="25"/>
    </location>
</feature>
<name>A0AA40FH09_9HYME</name>
<sequence>MSRGRPQWGATFSIHKVERRDDENSKGTGADPESTDPVNTRNEWASLCEQFHLPNGCVNSGVGLKQIYLSLAPSLAFSFTEGRRLQAVKVLINSSLTTAFPVTPLVDQVMLIDAECGEHVTPAGSYSHQEFTGATNSSSTSSTL</sequence>
<reference evidence="2" key="1">
    <citation type="submission" date="2021-10" db="EMBL/GenBank/DDBJ databases">
        <title>Melipona bicolor Genome sequencing and assembly.</title>
        <authorList>
            <person name="Araujo N.S."/>
            <person name="Arias M.C."/>
        </authorList>
    </citation>
    <scope>NUCLEOTIDE SEQUENCE</scope>
    <source>
        <strain evidence="2">USP_2M_L1-L4_2017</strain>
        <tissue evidence="2">Whole body</tissue>
    </source>
</reference>
<feature type="region of interest" description="Disordered" evidence="1">
    <location>
        <begin position="125"/>
        <end position="144"/>
    </location>
</feature>
<feature type="compositionally biased region" description="Polar residues" evidence="1">
    <location>
        <begin position="125"/>
        <end position="136"/>
    </location>
</feature>
<accession>A0AA40FH09</accession>
<keyword evidence="3" id="KW-1185">Reference proteome</keyword>
<dbReference type="Proteomes" id="UP001177670">
    <property type="component" value="Unassembled WGS sequence"/>
</dbReference>
<evidence type="ECO:0000256" key="1">
    <source>
        <dbReference type="SAM" id="MobiDB-lite"/>
    </source>
</evidence>
<feature type="region of interest" description="Disordered" evidence="1">
    <location>
        <begin position="1"/>
        <end position="41"/>
    </location>
</feature>
<dbReference type="AlphaFoldDB" id="A0AA40FH09"/>
<proteinExistence type="predicted"/>
<gene>
    <name evidence="2" type="ORF">K0M31_014665</name>
</gene>
<protein>
    <submittedName>
        <fullName evidence="2">Uncharacterized protein</fullName>
    </submittedName>
</protein>
<dbReference type="EMBL" id="JAHYIQ010000040">
    <property type="protein sequence ID" value="KAK1118895.1"/>
    <property type="molecule type" value="Genomic_DNA"/>
</dbReference>
<organism evidence="2 3">
    <name type="scientific">Melipona bicolor</name>
    <dbReference type="NCBI Taxonomy" id="60889"/>
    <lineage>
        <taxon>Eukaryota</taxon>
        <taxon>Metazoa</taxon>
        <taxon>Ecdysozoa</taxon>
        <taxon>Arthropoda</taxon>
        <taxon>Hexapoda</taxon>
        <taxon>Insecta</taxon>
        <taxon>Pterygota</taxon>
        <taxon>Neoptera</taxon>
        <taxon>Endopterygota</taxon>
        <taxon>Hymenoptera</taxon>
        <taxon>Apocrita</taxon>
        <taxon>Aculeata</taxon>
        <taxon>Apoidea</taxon>
        <taxon>Anthophila</taxon>
        <taxon>Apidae</taxon>
        <taxon>Melipona</taxon>
    </lineage>
</organism>
<evidence type="ECO:0000313" key="3">
    <source>
        <dbReference type="Proteomes" id="UP001177670"/>
    </source>
</evidence>